<dbReference type="Proteomes" id="UP000198290">
    <property type="component" value="Chromosome"/>
</dbReference>
<keyword evidence="1" id="KW-1133">Transmembrane helix</keyword>
<keyword evidence="1" id="KW-0812">Transmembrane</keyword>
<accession>A0A3G9GFS5</accession>
<organism evidence="2 3">
    <name type="scientific">Aquitalea magnusonii</name>
    <dbReference type="NCBI Taxonomy" id="332411"/>
    <lineage>
        <taxon>Bacteria</taxon>
        <taxon>Pseudomonadati</taxon>
        <taxon>Pseudomonadota</taxon>
        <taxon>Betaproteobacteria</taxon>
        <taxon>Neisseriales</taxon>
        <taxon>Chromobacteriaceae</taxon>
        <taxon>Aquitalea</taxon>
    </lineage>
</organism>
<feature type="transmembrane region" description="Helical" evidence="1">
    <location>
        <begin position="21"/>
        <end position="38"/>
    </location>
</feature>
<sequence>MVALFSSPRVTGHAIQRQQQGMIVRFWLTALMLFVLLAI</sequence>
<evidence type="ECO:0000313" key="2">
    <source>
        <dbReference type="EMBL" id="BBF85101.1"/>
    </source>
</evidence>
<evidence type="ECO:0000313" key="3">
    <source>
        <dbReference type="Proteomes" id="UP000198290"/>
    </source>
</evidence>
<keyword evidence="3" id="KW-1185">Reference proteome</keyword>
<reference evidence="3" key="1">
    <citation type="journal article" date="2017" name="Biotechnol. Biofuels">
        <title>Evaluation of environmental bacterial communities as a factor affecting the growth of duckweed Lemna minor.</title>
        <authorList>
            <person name="Ishizawa H."/>
            <person name="Kuroda M."/>
            <person name="Morikawa M."/>
            <person name="Ike M."/>
        </authorList>
    </citation>
    <scope>NUCLEOTIDE SEQUENCE [LARGE SCALE GENOMIC DNA]</scope>
    <source>
        <strain evidence="3">H3</strain>
    </source>
</reference>
<gene>
    <name evidence="2" type="ORF">DLM_1482</name>
</gene>
<name>A0A3G9GFS5_9NEIS</name>
<proteinExistence type="predicted"/>
<keyword evidence="1" id="KW-0472">Membrane</keyword>
<dbReference type="EMBL" id="AP018823">
    <property type="protein sequence ID" value="BBF85101.1"/>
    <property type="molecule type" value="Genomic_DNA"/>
</dbReference>
<evidence type="ECO:0000256" key="1">
    <source>
        <dbReference type="SAM" id="Phobius"/>
    </source>
</evidence>
<dbReference type="KEGG" id="amah:DLM_1482"/>
<reference evidence="3" key="3">
    <citation type="journal article" date="2017" name="Plant Physiol. Biochem.">
        <title>Differential oxidative and antioxidative response of duckweed Lemna minor toward plant growth promoting/inhibiting bacteria.</title>
        <authorList>
            <person name="Ishizawa H."/>
            <person name="Kuroda M."/>
            <person name="Morikawa M."/>
            <person name="Ike M."/>
        </authorList>
    </citation>
    <scope>NUCLEOTIDE SEQUENCE [LARGE SCALE GENOMIC DNA]</scope>
    <source>
        <strain evidence="3">H3</strain>
    </source>
</reference>
<dbReference type="AlphaFoldDB" id="A0A3G9GFS5"/>
<reference evidence="2 3" key="2">
    <citation type="journal article" date="2017" name="Genome Announc.">
        <title>Draft genome sequence of Aquitalea magnusonii strain H3, a plant growth-promoting bacterium of duckweed Lemna minor.</title>
        <authorList>
            <person name="Ishizawa H."/>
            <person name="Kuroda M."/>
            <person name="Ike M."/>
        </authorList>
    </citation>
    <scope>NUCLEOTIDE SEQUENCE [LARGE SCALE GENOMIC DNA]</scope>
    <source>
        <strain evidence="2 3">H3</strain>
    </source>
</reference>
<protein>
    <submittedName>
        <fullName evidence="2">Uncharacterized protein</fullName>
    </submittedName>
</protein>